<name>A0AAE0D744_COLKA</name>
<comment type="caution">
    <text evidence="2">The sequence shown here is derived from an EMBL/GenBank/DDBJ whole genome shotgun (WGS) entry which is preliminary data.</text>
</comment>
<protein>
    <submittedName>
        <fullName evidence="2">Uncharacterized protein</fullName>
    </submittedName>
</protein>
<proteinExistence type="predicted"/>
<gene>
    <name evidence="2" type="ORF">CKAH01_17295</name>
</gene>
<feature type="region of interest" description="Disordered" evidence="1">
    <location>
        <begin position="1"/>
        <end position="90"/>
    </location>
</feature>
<feature type="compositionally biased region" description="Pro residues" evidence="1">
    <location>
        <begin position="46"/>
        <end position="61"/>
    </location>
</feature>
<keyword evidence="3" id="KW-1185">Reference proteome</keyword>
<evidence type="ECO:0000256" key="1">
    <source>
        <dbReference type="SAM" id="MobiDB-lite"/>
    </source>
</evidence>
<feature type="compositionally biased region" description="Low complexity" evidence="1">
    <location>
        <begin position="19"/>
        <end position="30"/>
    </location>
</feature>
<reference evidence="2" key="1">
    <citation type="submission" date="2023-02" db="EMBL/GenBank/DDBJ databases">
        <title>Colletotrichum kahawae CIFC_Que2 genome sequencing and assembly.</title>
        <authorList>
            <person name="Baroncelli R."/>
        </authorList>
    </citation>
    <scope>NUCLEOTIDE SEQUENCE</scope>
    <source>
        <strain evidence="2">CIFC_Que2</strain>
    </source>
</reference>
<sequence length="263" mass="27994">MPPHPSSIDLVGACTSLHSSAQPSPAQLPSRHTSPKKTRTKYSMYPLPPSTPSPTSLCPPPSKHEGLPQPAAHCSRPTDELQSTDTDTRTTTRWCDGDGAQCPWAAPPARSIALSRFAFSSSQPSPHHHLMPKHRRLFVVRVLVVKMTDISRDDQLTRTLGSGATGTGRYDSTLAAVLSPSAIPGPGLASPRLSTRLKIRMTGVDGTGPGHWCGAVRSPHVSDGRPAQNSPWPSSCITKPNGHVHSGTLTKVQGRVQTTAINP</sequence>
<evidence type="ECO:0000313" key="2">
    <source>
        <dbReference type="EMBL" id="KAK2755805.1"/>
    </source>
</evidence>
<accession>A0AAE0D744</accession>
<dbReference type="Proteomes" id="UP001281614">
    <property type="component" value="Unassembled WGS sequence"/>
</dbReference>
<organism evidence="2 3">
    <name type="scientific">Colletotrichum kahawae</name>
    <name type="common">Coffee berry disease fungus</name>
    <dbReference type="NCBI Taxonomy" id="34407"/>
    <lineage>
        <taxon>Eukaryota</taxon>
        <taxon>Fungi</taxon>
        <taxon>Dikarya</taxon>
        <taxon>Ascomycota</taxon>
        <taxon>Pezizomycotina</taxon>
        <taxon>Sordariomycetes</taxon>
        <taxon>Hypocreomycetidae</taxon>
        <taxon>Glomerellales</taxon>
        <taxon>Glomerellaceae</taxon>
        <taxon>Colletotrichum</taxon>
        <taxon>Colletotrichum gloeosporioides species complex</taxon>
    </lineage>
</organism>
<dbReference type="EMBL" id="VYYT01000218">
    <property type="protein sequence ID" value="KAK2755805.1"/>
    <property type="molecule type" value="Genomic_DNA"/>
</dbReference>
<dbReference type="AlphaFoldDB" id="A0AAE0D744"/>
<evidence type="ECO:0000313" key="3">
    <source>
        <dbReference type="Proteomes" id="UP001281614"/>
    </source>
</evidence>